<dbReference type="STRING" id="1193182.BN11_4820013"/>
<evidence type="ECO:0000256" key="4">
    <source>
        <dbReference type="ARBA" id="ARBA00022679"/>
    </source>
</evidence>
<keyword evidence="7" id="KW-0067">ATP-binding</keyword>
<evidence type="ECO:0000256" key="1">
    <source>
        <dbReference type="ARBA" id="ARBA00000085"/>
    </source>
</evidence>
<keyword evidence="4" id="KW-0808">Transferase</keyword>
<evidence type="ECO:0000256" key="5">
    <source>
        <dbReference type="ARBA" id="ARBA00022741"/>
    </source>
</evidence>
<evidence type="ECO:0000256" key="3">
    <source>
        <dbReference type="ARBA" id="ARBA00022553"/>
    </source>
</evidence>
<evidence type="ECO:0000256" key="6">
    <source>
        <dbReference type="ARBA" id="ARBA00022777"/>
    </source>
</evidence>
<keyword evidence="3" id="KW-0597">Phosphoprotein</keyword>
<dbReference type="EC" id="2.7.13.3" evidence="2"/>
<dbReference type="OrthoDB" id="227596at2"/>
<feature type="domain" description="Histidine kinase/HSP90-like ATPase" evidence="10">
    <location>
        <begin position="430"/>
        <end position="517"/>
    </location>
</feature>
<dbReference type="InterPro" id="IPR011712">
    <property type="entry name" value="Sig_transdc_His_kin_sub3_dim/P"/>
</dbReference>
<dbReference type="PANTHER" id="PTHR24421:SF10">
    <property type="entry name" value="NITRATE_NITRITE SENSOR PROTEIN NARQ"/>
    <property type="match status" value="1"/>
</dbReference>
<keyword evidence="9" id="KW-0472">Membrane</keyword>
<dbReference type="Pfam" id="PF07730">
    <property type="entry name" value="HisKA_3"/>
    <property type="match status" value="1"/>
</dbReference>
<reference evidence="12 13" key="1">
    <citation type="journal article" date="2013" name="ISME J.">
        <title>A metabolic model for members of the genus Tetrasphaera involved in enhanced biological phosphorus removal.</title>
        <authorList>
            <person name="Kristiansen R."/>
            <person name="Nguyen H.T.T."/>
            <person name="Saunders A.M."/>
            <person name="Nielsen J.L."/>
            <person name="Wimmer R."/>
            <person name="Le V.Q."/>
            <person name="McIlroy S.J."/>
            <person name="Petrovski S."/>
            <person name="Seviour R.J."/>
            <person name="Calteau A."/>
            <person name="Nielsen K.L."/>
            <person name="Nielsen P.H."/>
        </authorList>
    </citation>
    <scope>NUCLEOTIDE SEQUENCE [LARGE SCALE GENOMIC DNA]</scope>
    <source>
        <strain evidence="12 13">Ben110</strain>
    </source>
</reference>
<dbReference type="AlphaFoldDB" id="W6K4D3"/>
<feature type="transmembrane region" description="Helical" evidence="9">
    <location>
        <begin position="243"/>
        <end position="268"/>
    </location>
</feature>
<evidence type="ECO:0000259" key="10">
    <source>
        <dbReference type="Pfam" id="PF02518"/>
    </source>
</evidence>
<dbReference type="GO" id="GO:0000155">
    <property type="term" value="F:phosphorelay sensor kinase activity"/>
    <property type="evidence" value="ECO:0007669"/>
    <property type="project" value="InterPro"/>
</dbReference>
<gene>
    <name evidence="12" type="ORF">BN11_4820013</name>
</gene>
<dbReference type="InterPro" id="IPR050482">
    <property type="entry name" value="Sensor_HK_TwoCompSys"/>
</dbReference>
<feature type="domain" description="Signal transduction histidine kinase subgroup 3 dimerisation and phosphoacceptor" evidence="11">
    <location>
        <begin position="330"/>
        <end position="384"/>
    </location>
</feature>
<dbReference type="SUPFAM" id="SSF55874">
    <property type="entry name" value="ATPase domain of HSP90 chaperone/DNA topoisomerase II/histidine kinase"/>
    <property type="match status" value="1"/>
</dbReference>
<dbReference type="InterPro" id="IPR003594">
    <property type="entry name" value="HATPase_dom"/>
</dbReference>
<dbReference type="GO" id="GO:0046983">
    <property type="term" value="F:protein dimerization activity"/>
    <property type="evidence" value="ECO:0007669"/>
    <property type="project" value="InterPro"/>
</dbReference>
<keyword evidence="9" id="KW-1133">Transmembrane helix</keyword>
<dbReference type="EMBL" id="CAJA01000426">
    <property type="protein sequence ID" value="CCH74814.1"/>
    <property type="molecule type" value="Genomic_DNA"/>
</dbReference>
<keyword evidence="13" id="KW-1185">Reference proteome</keyword>
<organism evidence="12 13">
    <name type="scientific">Nostocoides australiense Ben110</name>
    <dbReference type="NCBI Taxonomy" id="1193182"/>
    <lineage>
        <taxon>Bacteria</taxon>
        <taxon>Bacillati</taxon>
        <taxon>Actinomycetota</taxon>
        <taxon>Actinomycetes</taxon>
        <taxon>Micrococcales</taxon>
        <taxon>Intrasporangiaceae</taxon>
        <taxon>Nostocoides</taxon>
    </lineage>
</organism>
<dbReference type="CDD" id="cd16917">
    <property type="entry name" value="HATPase_UhpB-NarQ-NarX-like"/>
    <property type="match status" value="1"/>
</dbReference>
<name>W6K4D3_9MICO</name>
<proteinExistence type="predicted"/>
<dbReference type="InterPro" id="IPR036890">
    <property type="entry name" value="HATPase_C_sf"/>
</dbReference>
<accession>W6K4D3</accession>
<evidence type="ECO:0000313" key="13">
    <source>
        <dbReference type="Proteomes" id="UP000035763"/>
    </source>
</evidence>
<evidence type="ECO:0000256" key="2">
    <source>
        <dbReference type="ARBA" id="ARBA00012438"/>
    </source>
</evidence>
<evidence type="ECO:0000256" key="7">
    <source>
        <dbReference type="ARBA" id="ARBA00022840"/>
    </source>
</evidence>
<keyword evidence="9" id="KW-0812">Transmembrane</keyword>
<feature type="transmembrane region" description="Helical" evidence="9">
    <location>
        <begin position="280"/>
        <end position="296"/>
    </location>
</feature>
<evidence type="ECO:0000256" key="8">
    <source>
        <dbReference type="ARBA" id="ARBA00023012"/>
    </source>
</evidence>
<protein>
    <recommendedName>
        <fullName evidence="2">histidine kinase</fullName>
        <ecNumber evidence="2">2.7.13.3</ecNumber>
    </recommendedName>
</protein>
<feature type="transmembrane region" description="Helical" evidence="9">
    <location>
        <begin position="210"/>
        <end position="231"/>
    </location>
</feature>
<feature type="transmembrane region" description="Helical" evidence="9">
    <location>
        <begin position="187"/>
        <end position="204"/>
    </location>
</feature>
<dbReference type="Proteomes" id="UP000035763">
    <property type="component" value="Unassembled WGS sequence"/>
</dbReference>
<keyword evidence="5" id="KW-0547">Nucleotide-binding</keyword>
<dbReference type="Pfam" id="PF02518">
    <property type="entry name" value="HATPase_c"/>
    <property type="match status" value="1"/>
</dbReference>
<comment type="caution">
    <text evidence="12">The sequence shown here is derived from an EMBL/GenBank/DDBJ whole genome shotgun (WGS) entry which is preliminary data.</text>
</comment>
<dbReference type="RefSeq" id="WP_048700159.1">
    <property type="nucleotide sequence ID" value="NZ_HG764815.1"/>
</dbReference>
<evidence type="ECO:0000259" key="11">
    <source>
        <dbReference type="Pfam" id="PF07730"/>
    </source>
</evidence>
<evidence type="ECO:0000256" key="9">
    <source>
        <dbReference type="SAM" id="Phobius"/>
    </source>
</evidence>
<comment type="catalytic activity">
    <reaction evidence="1">
        <text>ATP + protein L-histidine = ADP + protein N-phospho-L-histidine.</text>
        <dbReference type="EC" id="2.7.13.3"/>
    </reaction>
</comment>
<sequence>MRLSRADLVLALVSVSAAAVLTVFGRFGWPELLFFTVMLTSLTLLSREVWRAHRREQELRQEALRVVRIRPDDVAAEAVRDERRRLSEDIAAELRGMLTQVRHEAVHSEDAGATARSIHRHARLASSELRRLLGLLRTSESVRGEVRPAPVGAVTGRAGRDRALAGAAGALALVESIAYPRAEGRELDWWSVALTVAVAVTVLGRTISPVLMAVAAAGLVGLGAVSGHGVTGGFWMLLTATGLFWATVGVSGAPTLRSCAGLLFAATLTTSAGVSDQENAVATTLVVCALLAVAVVDRAERARAHRALHVVARHRSSIAEAAAAAVEADRAAYAREIHDSVSHAVGLIAMQAGAAEVSARRCPQAALSALALIAATAADALADLDRMHPDASLRTRTVDDFEALFARIRAAGTPVTITGLDHLPATRSDVAYRILQEALTNVVRHGAGAPAHVRLAVDPASVMITVEDGGPGPRQPSEQGFGLVGLAERVRHTGGNFRAGAGAGGRGFVVEATLPATQTGVW</sequence>
<dbReference type="GO" id="GO:0005524">
    <property type="term" value="F:ATP binding"/>
    <property type="evidence" value="ECO:0007669"/>
    <property type="project" value="UniProtKB-KW"/>
</dbReference>
<dbReference type="PANTHER" id="PTHR24421">
    <property type="entry name" value="NITRATE/NITRITE SENSOR PROTEIN NARX-RELATED"/>
    <property type="match status" value="1"/>
</dbReference>
<dbReference type="Gene3D" id="3.30.565.10">
    <property type="entry name" value="Histidine kinase-like ATPase, C-terminal domain"/>
    <property type="match status" value="1"/>
</dbReference>
<keyword evidence="8" id="KW-0902">Two-component regulatory system</keyword>
<feature type="transmembrane region" description="Helical" evidence="9">
    <location>
        <begin position="32"/>
        <end position="50"/>
    </location>
</feature>
<dbReference type="GO" id="GO:0016020">
    <property type="term" value="C:membrane"/>
    <property type="evidence" value="ECO:0007669"/>
    <property type="project" value="InterPro"/>
</dbReference>
<evidence type="ECO:0000313" key="12">
    <source>
        <dbReference type="EMBL" id="CCH74814.1"/>
    </source>
</evidence>
<keyword evidence="6 12" id="KW-0418">Kinase</keyword>
<dbReference type="Gene3D" id="1.20.5.1930">
    <property type="match status" value="1"/>
</dbReference>